<reference evidence="2 3" key="1">
    <citation type="journal article" date="2015" name="Genome Biol.">
        <title>Comparative genomics of Steinernema reveals deeply conserved gene regulatory networks.</title>
        <authorList>
            <person name="Dillman A.R."/>
            <person name="Macchietto M."/>
            <person name="Porter C.F."/>
            <person name="Rogers A."/>
            <person name="Williams B."/>
            <person name="Antoshechkin I."/>
            <person name="Lee M.M."/>
            <person name="Goodwin Z."/>
            <person name="Lu X."/>
            <person name="Lewis E.E."/>
            <person name="Goodrich-Blair H."/>
            <person name="Stock S.P."/>
            <person name="Adams B.J."/>
            <person name="Sternberg P.W."/>
            <person name="Mortazavi A."/>
        </authorList>
    </citation>
    <scope>NUCLEOTIDE SEQUENCE [LARGE SCALE GENOMIC DNA]</scope>
    <source>
        <strain evidence="2 3">ALL</strain>
    </source>
</reference>
<feature type="compositionally biased region" description="Basic and acidic residues" evidence="1">
    <location>
        <begin position="23"/>
        <end position="39"/>
    </location>
</feature>
<feature type="region of interest" description="Disordered" evidence="1">
    <location>
        <begin position="15"/>
        <end position="48"/>
    </location>
</feature>
<evidence type="ECO:0000256" key="1">
    <source>
        <dbReference type="SAM" id="MobiDB-lite"/>
    </source>
</evidence>
<comment type="caution">
    <text evidence="2">The sequence shown here is derived from an EMBL/GenBank/DDBJ whole genome shotgun (WGS) entry which is preliminary data.</text>
</comment>
<protein>
    <submittedName>
        <fullName evidence="2">Uncharacterized protein</fullName>
    </submittedName>
</protein>
<accession>A0A4V5ZZJ9</accession>
<name>A0A4V5ZZJ9_STECR</name>
<organism evidence="2 3">
    <name type="scientific">Steinernema carpocapsae</name>
    <name type="common">Entomopathogenic nematode</name>
    <dbReference type="NCBI Taxonomy" id="34508"/>
    <lineage>
        <taxon>Eukaryota</taxon>
        <taxon>Metazoa</taxon>
        <taxon>Ecdysozoa</taxon>
        <taxon>Nematoda</taxon>
        <taxon>Chromadorea</taxon>
        <taxon>Rhabditida</taxon>
        <taxon>Tylenchina</taxon>
        <taxon>Panagrolaimomorpha</taxon>
        <taxon>Strongyloidoidea</taxon>
        <taxon>Steinernematidae</taxon>
        <taxon>Steinernema</taxon>
    </lineage>
</organism>
<sequence length="92" mass="10107">MSGRCRVALERCPDRATGNTFRGDQRSPNRKHSISEKGKTGGCGRAFGKAGLEGGGRFKGIQGSLGFRTPRRVLRVSEDPCNALRKRRLYVV</sequence>
<evidence type="ECO:0000313" key="2">
    <source>
        <dbReference type="EMBL" id="TKR67785.1"/>
    </source>
</evidence>
<dbReference type="AlphaFoldDB" id="A0A4V5ZZJ9"/>
<dbReference type="EMBL" id="AZBU02000008">
    <property type="protein sequence ID" value="TKR67785.1"/>
    <property type="molecule type" value="Genomic_DNA"/>
</dbReference>
<gene>
    <name evidence="2" type="ORF">L596_023880</name>
</gene>
<dbReference type="Proteomes" id="UP000298663">
    <property type="component" value="Unassembled WGS sequence"/>
</dbReference>
<proteinExistence type="predicted"/>
<keyword evidence="3" id="KW-1185">Reference proteome</keyword>
<reference evidence="2 3" key="2">
    <citation type="journal article" date="2019" name="G3 (Bethesda)">
        <title>Hybrid Assembly of the Genome of the Entomopathogenic Nematode Steinernema carpocapsae Identifies the X-Chromosome.</title>
        <authorList>
            <person name="Serra L."/>
            <person name="Macchietto M."/>
            <person name="Macias-Munoz A."/>
            <person name="McGill C.J."/>
            <person name="Rodriguez I.M."/>
            <person name="Rodriguez B."/>
            <person name="Murad R."/>
            <person name="Mortazavi A."/>
        </authorList>
    </citation>
    <scope>NUCLEOTIDE SEQUENCE [LARGE SCALE GENOMIC DNA]</scope>
    <source>
        <strain evidence="2 3">ALL</strain>
    </source>
</reference>
<evidence type="ECO:0000313" key="3">
    <source>
        <dbReference type="Proteomes" id="UP000298663"/>
    </source>
</evidence>